<dbReference type="GeneID" id="67442943"/>
<dbReference type="InterPro" id="IPR025409">
    <property type="entry name" value="DUF4303"/>
</dbReference>
<proteinExistence type="predicted"/>
<protein>
    <submittedName>
        <fullName evidence="1">DUF4303 domain-containing protein</fullName>
    </submittedName>
</protein>
<name>A0ABX8XFD6_SHEPU</name>
<accession>A0ABX8XFD6</accession>
<dbReference type="Proteomes" id="UP000827084">
    <property type="component" value="Chromosome"/>
</dbReference>
<evidence type="ECO:0000313" key="1">
    <source>
        <dbReference type="EMBL" id="QYX74104.1"/>
    </source>
</evidence>
<dbReference type="Pfam" id="PF14136">
    <property type="entry name" value="DUF4303"/>
    <property type="match status" value="1"/>
</dbReference>
<reference evidence="1 2" key="1">
    <citation type="submission" date="2021-08" db="EMBL/GenBank/DDBJ databases">
        <title>Shewanella putrefaciens YZ-J, complete genome.</title>
        <authorList>
            <person name="Yi Z."/>
        </authorList>
    </citation>
    <scope>NUCLEOTIDE SEQUENCE [LARGE SCALE GENOMIC DNA]</scope>
    <source>
        <strain evidence="1 2">YZ-J</strain>
    </source>
</reference>
<dbReference type="EMBL" id="CP080635">
    <property type="protein sequence ID" value="QYX74104.1"/>
    <property type="molecule type" value="Genomic_DNA"/>
</dbReference>
<evidence type="ECO:0000313" key="2">
    <source>
        <dbReference type="Proteomes" id="UP000827084"/>
    </source>
</evidence>
<keyword evidence="2" id="KW-1185">Reference proteome</keyword>
<dbReference type="RefSeq" id="WP_025007480.1">
    <property type="nucleotide sequence ID" value="NZ_BMPK01000002.1"/>
</dbReference>
<organism evidence="1 2">
    <name type="scientific">Shewanella putrefaciens</name>
    <name type="common">Pseudomonas putrefaciens</name>
    <dbReference type="NCBI Taxonomy" id="24"/>
    <lineage>
        <taxon>Bacteria</taxon>
        <taxon>Pseudomonadati</taxon>
        <taxon>Pseudomonadota</taxon>
        <taxon>Gammaproteobacteria</taxon>
        <taxon>Alteromonadales</taxon>
        <taxon>Shewanellaceae</taxon>
        <taxon>Shewanella</taxon>
    </lineage>
</organism>
<gene>
    <name evidence="1" type="ORF">K3G22_06745</name>
</gene>
<sequence>MPLDNALIARIKAEILRFTTVEVEQFLLAHPDKTFYAFAFDTHAEYAELNLCFNTEADFQQRLTYYQSEEWAESYQSPEAIQELKFNTGDWEYQCFSTCYVLSEDELQTIQQSLPEDDFSEWEEIVRQIRAVFNECLVQFTQTEVYQAIPKTDGFMAFSIDHDEDVSDIVMSPVLS</sequence>